<feature type="region of interest" description="Disordered" evidence="6">
    <location>
        <begin position="311"/>
        <end position="474"/>
    </location>
</feature>
<feature type="chain" id="PRO_5043346865" evidence="7">
    <location>
        <begin position="29"/>
        <end position="474"/>
    </location>
</feature>
<reference evidence="8" key="1">
    <citation type="submission" date="2022-12" db="EMBL/GenBank/DDBJ databases">
        <title>Paraconexibacter alkalitolerans sp. nov. and Baekduia alba sp. nov., isolated from soil and emended description of the genera Paraconexibacter (Chun et al., 2020) and Baekduia (An et al., 2020).</title>
        <authorList>
            <person name="Vieira S."/>
            <person name="Huber K.J."/>
            <person name="Geppert A."/>
            <person name="Wolf J."/>
            <person name="Neumann-Schaal M."/>
            <person name="Muesken M."/>
            <person name="Overmann J."/>
        </authorList>
    </citation>
    <scope>NUCLEOTIDE SEQUENCE</scope>
    <source>
        <strain evidence="8">AEG42_29</strain>
    </source>
</reference>
<evidence type="ECO:0000256" key="1">
    <source>
        <dbReference type="ARBA" id="ARBA00004613"/>
    </source>
</evidence>
<dbReference type="KEGG" id="parq:DSM112329_04146"/>
<dbReference type="InterPro" id="IPR011042">
    <property type="entry name" value="6-blade_b-propeller_TolB-like"/>
</dbReference>
<dbReference type="EMBL" id="CP114014">
    <property type="protein sequence ID" value="XAY07265.1"/>
    <property type="molecule type" value="Genomic_DNA"/>
</dbReference>
<comment type="subcellular location">
    <subcellularLocation>
        <location evidence="1">Secreted</location>
    </subcellularLocation>
</comment>
<dbReference type="InterPro" id="IPR059100">
    <property type="entry name" value="TSP3_bac"/>
</dbReference>
<gene>
    <name evidence="8" type="primary">tolB_3</name>
    <name evidence="8" type="ORF">DSM112329_04146</name>
</gene>
<feature type="compositionally biased region" description="Basic and acidic residues" evidence="6">
    <location>
        <begin position="419"/>
        <end position="463"/>
    </location>
</feature>
<dbReference type="AlphaFoldDB" id="A0AAU7B052"/>
<name>A0AAU7B052_9ACTN</name>
<feature type="compositionally biased region" description="Basic and acidic residues" evidence="6">
    <location>
        <begin position="344"/>
        <end position="365"/>
    </location>
</feature>
<dbReference type="SUPFAM" id="SSF103647">
    <property type="entry name" value="TSP type-3 repeat"/>
    <property type="match status" value="1"/>
</dbReference>
<sequence>MIRSLAIRCCALGLAATGAACAAAPAHAAFPGANGAIVFSGTQDGDSDIYALPLDGSPPRNITNTTLREQQPSVSPDGTRVAYKTAVTSPRDEESWTSGFDGTGARRVTDTTGALRFSTQPGWSPDGTRLLVRSNRDAGNYDVWSVRATDGGDPVQLTADAADDRYPAYSPDGRRVAFRSDRAGDPDIWVMNADGSSPVNLTAGTGRWESAPAWSPDGTRIAFERVSVPGDPDVDPAAAAADEIWTMAADGSGQRRLTDNAFHDEGPAWSPDGTQIVFTSGREEPKGDIWLMDSDGARQRLLYGSPAVEESPDWQALPVPPPVAVPPPPAPPVVDPVPPVMEPKPPRPPRDTDGDGLSDVRERAIRTSPTDADSDEDGLPDGAERATSPKNRDSDGDGIADGVELGVVTPARGTNRTRWRPDRDPRTRTDPARRDTDRDGRIDGREDRNHNGRVDRGETDPRRRNTFRKPARRG</sequence>
<proteinExistence type="inferred from homology"/>
<dbReference type="Pfam" id="PF18884">
    <property type="entry name" value="TSP3_bac"/>
    <property type="match status" value="3"/>
</dbReference>
<dbReference type="Pfam" id="PF07676">
    <property type="entry name" value="PD40"/>
    <property type="match status" value="5"/>
</dbReference>
<keyword evidence="5" id="KW-0106">Calcium</keyword>
<feature type="compositionally biased region" description="Pro residues" evidence="6">
    <location>
        <begin position="318"/>
        <end position="343"/>
    </location>
</feature>
<dbReference type="GO" id="GO:0005509">
    <property type="term" value="F:calcium ion binding"/>
    <property type="evidence" value="ECO:0007669"/>
    <property type="project" value="InterPro"/>
</dbReference>
<evidence type="ECO:0000256" key="7">
    <source>
        <dbReference type="SAM" id="SignalP"/>
    </source>
</evidence>
<dbReference type="InterPro" id="IPR011659">
    <property type="entry name" value="WD40"/>
</dbReference>
<dbReference type="PANTHER" id="PTHR36842">
    <property type="entry name" value="PROTEIN TOLB HOMOLOG"/>
    <property type="match status" value="1"/>
</dbReference>
<organism evidence="8">
    <name type="scientific">Paraconexibacter sp. AEG42_29</name>
    <dbReference type="NCBI Taxonomy" id="2997339"/>
    <lineage>
        <taxon>Bacteria</taxon>
        <taxon>Bacillati</taxon>
        <taxon>Actinomycetota</taxon>
        <taxon>Thermoleophilia</taxon>
        <taxon>Solirubrobacterales</taxon>
        <taxon>Paraconexibacteraceae</taxon>
        <taxon>Paraconexibacter</taxon>
    </lineage>
</organism>
<evidence type="ECO:0000313" key="8">
    <source>
        <dbReference type="EMBL" id="XAY07265.1"/>
    </source>
</evidence>
<dbReference type="Gene3D" id="2.120.10.30">
    <property type="entry name" value="TolB, C-terminal domain"/>
    <property type="match status" value="3"/>
</dbReference>
<dbReference type="Gene3D" id="4.10.1080.10">
    <property type="entry name" value="TSP type-3 repeat"/>
    <property type="match status" value="1"/>
</dbReference>
<dbReference type="RefSeq" id="WP_354698464.1">
    <property type="nucleotide sequence ID" value="NZ_CP114014.1"/>
</dbReference>
<keyword evidence="3" id="KW-0964">Secreted</keyword>
<accession>A0AAU7B052</accession>
<keyword evidence="4 7" id="KW-0732">Signal</keyword>
<protein>
    <submittedName>
        <fullName evidence="8">Tol-Pal system protein TolB</fullName>
    </submittedName>
</protein>
<feature type="signal peptide" evidence="7">
    <location>
        <begin position="1"/>
        <end position="28"/>
    </location>
</feature>
<dbReference type="PROSITE" id="PS51257">
    <property type="entry name" value="PROKAR_LIPOPROTEIN"/>
    <property type="match status" value="1"/>
</dbReference>
<evidence type="ECO:0000256" key="2">
    <source>
        <dbReference type="ARBA" id="ARBA00009820"/>
    </source>
</evidence>
<evidence type="ECO:0000256" key="5">
    <source>
        <dbReference type="ARBA" id="ARBA00022837"/>
    </source>
</evidence>
<dbReference type="SUPFAM" id="SSF69304">
    <property type="entry name" value="Tricorn protease N-terminal domain"/>
    <property type="match status" value="1"/>
</dbReference>
<evidence type="ECO:0000256" key="4">
    <source>
        <dbReference type="ARBA" id="ARBA00022729"/>
    </source>
</evidence>
<dbReference type="PANTHER" id="PTHR36842:SF1">
    <property type="entry name" value="PROTEIN TOLB"/>
    <property type="match status" value="1"/>
</dbReference>
<feature type="compositionally biased region" description="Basic residues" evidence="6">
    <location>
        <begin position="464"/>
        <end position="474"/>
    </location>
</feature>
<evidence type="ECO:0000256" key="6">
    <source>
        <dbReference type="SAM" id="MobiDB-lite"/>
    </source>
</evidence>
<evidence type="ECO:0000256" key="3">
    <source>
        <dbReference type="ARBA" id="ARBA00022525"/>
    </source>
</evidence>
<comment type="similarity">
    <text evidence="2">Belongs to the TolB family.</text>
</comment>
<dbReference type="InterPro" id="IPR028974">
    <property type="entry name" value="TSP_type-3_rpt"/>
</dbReference>